<proteinExistence type="predicted"/>
<dbReference type="InterPro" id="IPR011257">
    <property type="entry name" value="DNA_glycosylase"/>
</dbReference>
<dbReference type="EMBL" id="SNXI01000011">
    <property type="protein sequence ID" value="TDP32140.1"/>
    <property type="molecule type" value="Genomic_DNA"/>
</dbReference>
<dbReference type="Proteomes" id="UP000295531">
    <property type="component" value="Unassembled WGS sequence"/>
</dbReference>
<organism evidence="1 2">
    <name type="scientific">Idiomarina aquatica</name>
    <dbReference type="NCBI Taxonomy" id="1327752"/>
    <lineage>
        <taxon>Bacteria</taxon>
        <taxon>Pseudomonadati</taxon>
        <taxon>Pseudomonadota</taxon>
        <taxon>Gammaproteobacteria</taxon>
        <taxon>Alteromonadales</taxon>
        <taxon>Idiomarinaceae</taxon>
        <taxon>Idiomarina</taxon>
    </lineage>
</organism>
<evidence type="ECO:0000313" key="2">
    <source>
        <dbReference type="Proteomes" id="UP000295531"/>
    </source>
</evidence>
<evidence type="ECO:0000313" key="1">
    <source>
        <dbReference type="EMBL" id="TDP32140.1"/>
    </source>
</evidence>
<name>A0A4R6P530_9GAMM</name>
<dbReference type="RefSeq" id="WP_133540052.1">
    <property type="nucleotide sequence ID" value="NZ_SNXI01000011.1"/>
</dbReference>
<dbReference type="GO" id="GO:0003824">
    <property type="term" value="F:catalytic activity"/>
    <property type="evidence" value="ECO:0007669"/>
    <property type="project" value="InterPro"/>
</dbReference>
<gene>
    <name evidence="1" type="ORF">DEU29_11180</name>
</gene>
<keyword evidence="2" id="KW-1185">Reference proteome</keyword>
<protein>
    <recommendedName>
        <fullName evidence="3">DNA-3-methyladenine glycosylase III</fullName>
    </recommendedName>
</protein>
<reference evidence="1 2" key="1">
    <citation type="submission" date="2019-03" db="EMBL/GenBank/DDBJ databases">
        <title>Freshwater and sediment microbial communities from various areas in North America, analyzing microbe dynamics in response to fracking.</title>
        <authorList>
            <person name="Lamendella R."/>
        </authorList>
    </citation>
    <scope>NUCLEOTIDE SEQUENCE [LARGE SCALE GENOMIC DNA]</scope>
    <source>
        <strain evidence="1 2">18_TX</strain>
    </source>
</reference>
<comment type="caution">
    <text evidence="1">The sequence shown here is derived from an EMBL/GenBank/DDBJ whole genome shotgun (WGS) entry which is preliminary data.</text>
</comment>
<dbReference type="OrthoDB" id="12078at2"/>
<evidence type="ECO:0008006" key="3">
    <source>
        <dbReference type="Google" id="ProtNLM"/>
    </source>
</evidence>
<sequence length="221" mass="25128">MMNIKQASTIDLLTAARKIADYSSREFGENLALSNRRAAFNHMGAVLADSVLQAGLNYATVVRPRVEYIIEQFPTTNTVSNLLTLINEGQTASILQWKHHLKIMRFELLVNFLYQENVEATDDLRIRLTDENFKSGLLSINGIGPKTVDYMACLVGIESIAVDRHVRAYAKKVGIVNDDYYFLQRAFSYAADLMNTSRREFDSWLWQVSSLKLKPQLELSI</sequence>
<dbReference type="AlphaFoldDB" id="A0A4R6P530"/>
<dbReference type="GO" id="GO:0006281">
    <property type="term" value="P:DNA repair"/>
    <property type="evidence" value="ECO:0007669"/>
    <property type="project" value="InterPro"/>
</dbReference>
<accession>A0A4R6P530</accession>
<dbReference type="SUPFAM" id="SSF48150">
    <property type="entry name" value="DNA-glycosylase"/>
    <property type="match status" value="1"/>
</dbReference>